<dbReference type="InterPro" id="IPR002772">
    <property type="entry name" value="Glyco_hydro_3_C"/>
</dbReference>
<protein>
    <recommendedName>
        <fullName evidence="3">Glycoside hydrolase family 3 C-terminal domain-containing protein</fullName>
    </recommendedName>
</protein>
<gene>
    <name evidence="4" type="ORF">S06H3_10802</name>
</gene>
<feature type="non-terminal residue" evidence="4">
    <location>
        <position position="255"/>
    </location>
</feature>
<evidence type="ECO:0000259" key="3">
    <source>
        <dbReference type="Pfam" id="PF01915"/>
    </source>
</evidence>
<dbReference type="Gene3D" id="3.40.50.1700">
    <property type="entry name" value="Glycoside hydrolase family 3 C-terminal domain"/>
    <property type="match status" value="1"/>
</dbReference>
<dbReference type="GO" id="GO:0005975">
    <property type="term" value="P:carbohydrate metabolic process"/>
    <property type="evidence" value="ECO:0007669"/>
    <property type="project" value="InterPro"/>
</dbReference>
<comment type="similarity">
    <text evidence="1">Belongs to the glycosyl hydrolase 3 family.</text>
</comment>
<dbReference type="GO" id="GO:0004553">
    <property type="term" value="F:hydrolase activity, hydrolyzing O-glycosyl compounds"/>
    <property type="evidence" value="ECO:0007669"/>
    <property type="project" value="InterPro"/>
</dbReference>
<dbReference type="InterPro" id="IPR017853">
    <property type="entry name" value="GH"/>
</dbReference>
<feature type="domain" description="Glycoside hydrolase family 3 C-terminal" evidence="3">
    <location>
        <begin position="65"/>
        <end position="241"/>
    </location>
</feature>
<accession>X1LYV3</accession>
<dbReference type="PANTHER" id="PTHR42715">
    <property type="entry name" value="BETA-GLUCOSIDASE"/>
    <property type="match status" value="1"/>
</dbReference>
<dbReference type="Pfam" id="PF01915">
    <property type="entry name" value="Glyco_hydro_3_C"/>
    <property type="match status" value="1"/>
</dbReference>
<evidence type="ECO:0000313" key="4">
    <source>
        <dbReference type="EMBL" id="GAI10971.1"/>
    </source>
</evidence>
<name>X1LYV3_9ZZZZ</name>
<sequence length="255" mass="28293">YRRRRIKRAIKEGFVSEETFNDNVKRLLRVMFLVGMFDDGSKLPQGCRNTPEHQALAREIAEEGIVLLKNEHHLLPLDITTLKTIAVLGPNANKKHSFGGGSSCVRASYEITPLQGLEDKCRGKAEIIKDPAVADVAIIFAGLRHKLHQDSEFSDRRSLALPKKQVELINKTVNRNPRTIIVLINGGPVTMEWLENVPAVVEAWYPGMEGGHAIANVLFGDANPSGKLPVTFPKELSSSPAHVSKRTFPGRENVY</sequence>
<dbReference type="EMBL" id="BARV01005088">
    <property type="protein sequence ID" value="GAI10971.1"/>
    <property type="molecule type" value="Genomic_DNA"/>
</dbReference>
<reference evidence="4" key="1">
    <citation type="journal article" date="2014" name="Front. Microbiol.">
        <title>High frequency of phylogenetically diverse reductive dehalogenase-homologous genes in deep subseafloor sedimentary metagenomes.</title>
        <authorList>
            <person name="Kawai M."/>
            <person name="Futagami T."/>
            <person name="Toyoda A."/>
            <person name="Takaki Y."/>
            <person name="Nishi S."/>
            <person name="Hori S."/>
            <person name="Arai W."/>
            <person name="Tsubouchi T."/>
            <person name="Morono Y."/>
            <person name="Uchiyama I."/>
            <person name="Ito T."/>
            <person name="Fujiyama A."/>
            <person name="Inagaki F."/>
            <person name="Takami H."/>
        </authorList>
    </citation>
    <scope>NUCLEOTIDE SEQUENCE</scope>
    <source>
        <strain evidence="4">Expedition CK06-06</strain>
    </source>
</reference>
<keyword evidence="2" id="KW-0378">Hydrolase</keyword>
<dbReference type="SUPFAM" id="SSF52279">
    <property type="entry name" value="Beta-D-glucan exohydrolase, C-terminal domain"/>
    <property type="match status" value="1"/>
</dbReference>
<dbReference type="InterPro" id="IPR036881">
    <property type="entry name" value="Glyco_hydro_3_C_sf"/>
</dbReference>
<dbReference type="AlphaFoldDB" id="X1LYV3"/>
<organism evidence="4">
    <name type="scientific">marine sediment metagenome</name>
    <dbReference type="NCBI Taxonomy" id="412755"/>
    <lineage>
        <taxon>unclassified sequences</taxon>
        <taxon>metagenomes</taxon>
        <taxon>ecological metagenomes</taxon>
    </lineage>
</organism>
<dbReference type="InterPro" id="IPR050288">
    <property type="entry name" value="Cellulose_deg_GH3"/>
</dbReference>
<evidence type="ECO:0000256" key="2">
    <source>
        <dbReference type="ARBA" id="ARBA00022801"/>
    </source>
</evidence>
<feature type="non-terminal residue" evidence="4">
    <location>
        <position position="1"/>
    </location>
</feature>
<dbReference type="SUPFAM" id="SSF51445">
    <property type="entry name" value="(Trans)glycosidases"/>
    <property type="match status" value="1"/>
</dbReference>
<dbReference type="PANTHER" id="PTHR42715:SF10">
    <property type="entry name" value="BETA-GLUCOSIDASE"/>
    <property type="match status" value="1"/>
</dbReference>
<evidence type="ECO:0000256" key="1">
    <source>
        <dbReference type="ARBA" id="ARBA00005336"/>
    </source>
</evidence>
<comment type="caution">
    <text evidence="4">The sequence shown here is derived from an EMBL/GenBank/DDBJ whole genome shotgun (WGS) entry which is preliminary data.</text>
</comment>
<proteinExistence type="inferred from homology"/>